<protein>
    <submittedName>
        <fullName evidence="1">Uncharacterized protein</fullName>
    </submittedName>
</protein>
<dbReference type="RefSeq" id="WP_035974306.1">
    <property type="nucleotide sequence ID" value="NZ_CABVPR010000031.1"/>
</dbReference>
<gene>
    <name evidence="1" type="ORF">I6K02_25190</name>
</gene>
<dbReference type="GeneID" id="93129722"/>
<accession>A0A892IEM9</accession>
<organism evidence="1 2">
    <name type="scientific">Burkholderia dolosa</name>
    <dbReference type="NCBI Taxonomy" id="152500"/>
    <lineage>
        <taxon>Bacteria</taxon>
        <taxon>Pseudomonadati</taxon>
        <taxon>Pseudomonadota</taxon>
        <taxon>Betaproteobacteria</taxon>
        <taxon>Burkholderiales</taxon>
        <taxon>Burkholderiaceae</taxon>
        <taxon>Burkholderia</taxon>
        <taxon>Burkholderia cepacia complex</taxon>
    </lineage>
</organism>
<dbReference type="AlphaFoldDB" id="A0A892IEM9"/>
<proteinExistence type="predicted"/>
<name>A0A892IEM9_9BURK</name>
<dbReference type="EMBL" id="CP069483">
    <property type="protein sequence ID" value="QRO79821.1"/>
    <property type="molecule type" value="Genomic_DNA"/>
</dbReference>
<dbReference type="Proteomes" id="UP000625568">
    <property type="component" value="Chromosome 2"/>
</dbReference>
<reference evidence="1 2" key="1">
    <citation type="submission" date="2021-02" db="EMBL/GenBank/DDBJ databases">
        <title>FDA dAtabase for Regulatory Grade micrObial Sequences (FDA-ARGOS): Supporting development and validation of Infectious Disease Dx tests.</title>
        <authorList>
            <person name="Minogue T."/>
            <person name="Wolcott M."/>
            <person name="Wasieloski L."/>
            <person name="Aguilar W."/>
            <person name="Moore D."/>
            <person name="Jaissle J."/>
            <person name="Tallon L."/>
            <person name="Sadzewicz L."/>
            <person name="Zhao X."/>
            <person name="Boylan J."/>
            <person name="Ott S."/>
            <person name="Bowen H."/>
            <person name="Vavikolanu K."/>
            <person name="Mehta A."/>
            <person name="Aluvathingal J."/>
            <person name="Nadendla S."/>
            <person name="Yan Y."/>
            <person name="Sichtig H."/>
        </authorList>
    </citation>
    <scope>NUCLEOTIDE SEQUENCE [LARGE SCALE GENOMIC DNA]</scope>
    <source>
        <strain evidence="1 2">FDAARGOS_1272</strain>
    </source>
</reference>
<keyword evidence="2" id="KW-1185">Reference proteome</keyword>
<evidence type="ECO:0000313" key="1">
    <source>
        <dbReference type="EMBL" id="QRO79821.1"/>
    </source>
</evidence>
<sequence>MTDTKQIKAYIEDASGRLVPLAANSVVLEFPSGDSLEVSWDARDPNDPRPICAEVWSGRRVSKPMSEEEIDAVTRATSVVMLPAAANVVLVHPSSYPVRKRT</sequence>
<evidence type="ECO:0000313" key="2">
    <source>
        <dbReference type="Proteomes" id="UP000625568"/>
    </source>
</evidence>